<dbReference type="InterPro" id="IPR046036">
    <property type="entry name" value="DUF5994"/>
</dbReference>
<reference evidence="1" key="1">
    <citation type="submission" date="2021-01" db="EMBL/GenBank/DDBJ databases">
        <title>Whole genome shotgun sequence of Actinocatenispora rupis NBRC 107355.</title>
        <authorList>
            <person name="Komaki H."/>
            <person name="Tamura T."/>
        </authorList>
    </citation>
    <scope>NUCLEOTIDE SEQUENCE</scope>
    <source>
        <strain evidence="1">NBRC 107355</strain>
    </source>
</reference>
<evidence type="ECO:0000313" key="1">
    <source>
        <dbReference type="EMBL" id="GID10243.1"/>
    </source>
</evidence>
<evidence type="ECO:0000313" key="2">
    <source>
        <dbReference type="Proteomes" id="UP000612808"/>
    </source>
</evidence>
<accession>A0A8J3J6E9</accession>
<name>A0A8J3J6E9_9ACTN</name>
<gene>
    <name evidence="1" type="ORF">Aru02nite_11320</name>
</gene>
<dbReference type="Pfam" id="PF19457">
    <property type="entry name" value="DUF5994"/>
    <property type="match status" value="1"/>
</dbReference>
<dbReference type="AlphaFoldDB" id="A0A8J3J6E9"/>
<comment type="caution">
    <text evidence="1">The sequence shown here is derived from an EMBL/GenBank/DDBJ whole genome shotgun (WGS) entry which is preliminary data.</text>
</comment>
<organism evidence="1 2">
    <name type="scientific">Actinocatenispora rupis</name>
    <dbReference type="NCBI Taxonomy" id="519421"/>
    <lineage>
        <taxon>Bacteria</taxon>
        <taxon>Bacillati</taxon>
        <taxon>Actinomycetota</taxon>
        <taxon>Actinomycetes</taxon>
        <taxon>Micromonosporales</taxon>
        <taxon>Micromonosporaceae</taxon>
        <taxon>Actinocatenispora</taxon>
    </lineage>
</organism>
<dbReference type="Proteomes" id="UP000612808">
    <property type="component" value="Unassembled WGS sequence"/>
</dbReference>
<sequence>MGSLLRLAFAPLRGVGEVDGAWWPRSRNLDGGLRELFPPLQRRFGLIEWLRLSWADWDSHPDHTWNEVPIGWNRQMLANVLVAHCRHGTAVFLLVIPSEADAQLGRRALGLAADPRWAPRSASEILARSEGRR</sequence>
<keyword evidence="2" id="KW-1185">Reference proteome</keyword>
<protein>
    <submittedName>
        <fullName evidence="1">Uncharacterized protein</fullName>
    </submittedName>
</protein>
<dbReference type="EMBL" id="BOMB01000006">
    <property type="protein sequence ID" value="GID10243.1"/>
    <property type="molecule type" value="Genomic_DNA"/>
</dbReference>
<proteinExistence type="predicted"/>